<name>A0A1M6R3J0_REIAG</name>
<dbReference type="EMBL" id="FRAA01000004">
    <property type="protein sequence ID" value="SHK26907.1"/>
    <property type="molecule type" value="Genomic_DNA"/>
</dbReference>
<accession>A0A1M6R3J0</accession>
<protein>
    <recommendedName>
        <fullName evidence="6">tRNA (Guanine-N1)-methyltransferase</fullName>
    </recommendedName>
</protein>
<dbReference type="AlphaFoldDB" id="A0A1M6R3J0"/>
<keyword evidence="2" id="KW-0812">Transmembrane</keyword>
<dbReference type="Proteomes" id="UP000184474">
    <property type="component" value="Unassembled WGS sequence"/>
</dbReference>
<feature type="transmembrane region" description="Helical" evidence="2">
    <location>
        <begin position="121"/>
        <end position="141"/>
    </location>
</feature>
<keyword evidence="2" id="KW-1133">Transmembrane helix</keyword>
<reference evidence="5" key="1">
    <citation type="submission" date="2016-11" db="EMBL/GenBank/DDBJ databases">
        <authorList>
            <person name="Varghese N."/>
            <person name="Submissions S."/>
        </authorList>
    </citation>
    <scope>NUCLEOTIDE SEQUENCE [LARGE SCALE GENOMIC DNA]</scope>
    <source>
        <strain evidence="5">DSM 26134</strain>
    </source>
</reference>
<evidence type="ECO:0000256" key="1">
    <source>
        <dbReference type="SAM" id="Coils"/>
    </source>
</evidence>
<dbReference type="RefSeq" id="WP_139280987.1">
    <property type="nucleotide sequence ID" value="NZ_FRAA01000004.1"/>
</dbReference>
<keyword evidence="5" id="KW-1185">Reference proteome</keyword>
<sequence>MIRNIAALCMLMLFTCHFAVGQETIDDQFQKFYENNTSSWQEYKLVKTPKLQEFWKIASDTVRVKNEEIASLKSEITSLNGQISSLTAKLSTIEGELTLSETLNESITFIGIEMNKASYNVIVWLIIFILAVAVGVCYYMYTRSNRVTTLSRASLDALDEEFKEHKDNAREIQVKLKRELQTALNTIHENRLNH</sequence>
<feature type="coiled-coil region" evidence="1">
    <location>
        <begin position="62"/>
        <end position="89"/>
    </location>
</feature>
<proteinExistence type="predicted"/>
<evidence type="ECO:0000256" key="3">
    <source>
        <dbReference type="SAM" id="SignalP"/>
    </source>
</evidence>
<evidence type="ECO:0008006" key="6">
    <source>
        <dbReference type="Google" id="ProtNLM"/>
    </source>
</evidence>
<keyword evidence="2" id="KW-0472">Membrane</keyword>
<evidence type="ECO:0000313" key="4">
    <source>
        <dbReference type="EMBL" id="SHK26907.1"/>
    </source>
</evidence>
<evidence type="ECO:0000313" key="5">
    <source>
        <dbReference type="Proteomes" id="UP000184474"/>
    </source>
</evidence>
<feature type="chain" id="PRO_5012748413" description="tRNA (Guanine-N1)-methyltransferase" evidence="3">
    <location>
        <begin position="20"/>
        <end position="194"/>
    </location>
</feature>
<organism evidence="4 5">
    <name type="scientific">Reichenbachiella agariperforans</name>
    <dbReference type="NCBI Taxonomy" id="156994"/>
    <lineage>
        <taxon>Bacteria</taxon>
        <taxon>Pseudomonadati</taxon>
        <taxon>Bacteroidota</taxon>
        <taxon>Cytophagia</taxon>
        <taxon>Cytophagales</taxon>
        <taxon>Reichenbachiellaceae</taxon>
        <taxon>Reichenbachiella</taxon>
    </lineage>
</organism>
<keyword evidence="1" id="KW-0175">Coiled coil</keyword>
<feature type="signal peptide" evidence="3">
    <location>
        <begin position="1"/>
        <end position="19"/>
    </location>
</feature>
<gene>
    <name evidence="4" type="ORF">SAMN04488028_10424</name>
</gene>
<keyword evidence="3" id="KW-0732">Signal</keyword>
<evidence type="ECO:0000256" key="2">
    <source>
        <dbReference type="SAM" id="Phobius"/>
    </source>
</evidence>
<dbReference type="STRING" id="156994.SAMN04488028_10424"/>